<dbReference type="SUPFAM" id="SSF101386">
    <property type="entry name" value="all-alpha NTP pyrophosphatases"/>
    <property type="match status" value="2"/>
</dbReference>
<evidence type="ECO:0000256" key="2">
    <source>
        <dbReference type="ARBA" id="ARBA00061115"/>
    </source>
</evidence>
<proteinExistence type="inferred from homology"/>
<dbReference type="GO" id="GO:0006203">
    <property type="term" value="P:dGTP catabolic process"/>
    <property type="evidence" value="ECO:0007669"/>
    <property type="project" value="TreeGrafter"/>
</dbReference>
<evidence type="ECO:0000313" key="6">
    <source>
        <dbReference type="EMBL" id="RPJ65746.1"/>
    </source>
</evidence>
<dbReference type="InterPro" id="IPR004518">
    <property type="entry name" value="MazG-like_dom"/>
</dbReference>
<dbReference type="GO" id="GO:0047693">
    <property type="term" value="F:ATP diphosphatase activity"/>
    <property type="evidence" value="ECO:0007669"/>
    <property type="project" value="UniProtKB-EC"/>
</dbReference>
<dbReference type="NCBIfam" id="TIGR00444">
    <property type="entry name" value="mazG"/>
    <property type="match status" value="1"/>
</dbReference>
<dbReference type="EMBL" id="RPOK01000004">
    <property type="protein sequence ID" value="RPJ65746.1"/>
    <property type="molecule type" value="Genomic_DNA"/>
</dbReference>
<dbReference type="RefSeq" id="WP_124028377.1">
    <property type="nucleotide sequence ID" value="NZ_JBHRSN010000007.1"/>
</dbReference>
<dbReference type="InterPro" id="IPR048015">
    <property type="entry name" value="NTP-PPase_MazG-like_N"/>
</dbReference>
<evidence type="ECO:0000256" key="3">
    <source>
        <dbReference type="ARBA" id="ARBA00066372"/>
    </source>
</evidence>
<dbReference type="NCBIfam" id="NF007113">
    <property type="entry name" value="PRK09562.1"/>
    <property type="match status" value="1"/>
</dbReference>
<organism evidence="6 7">
    <name type="scientific">Alteromonas sediminis</name>
    <dbReference type="NCBI Taxonomy" id="2259342"/>
    <lineage>
        <taxon>Bacteria</taxon>
        <taxon>Pseudomonadati</taxon>
        <taxon>Pseudomonadota</taxon>
        <taxon>Gammaproteobacteria</taxon>
        <taxon>Alteromonadales</taxon>
        <taxon>Alteromonadaceae</taxon>
        <taxon>Alteromonas/Salinimonas group</taxon>
        <taxon>Alteromonas</taxon>
    </lineage>
</organism>
<evidence type="ECO:0000256" key="1">
    <source>
        <dbReference type="ARBA" id="ARBA00052141"/>
    </source>
</evidence>
<reference evidence="6 7" key="1">
    <citation type="submission" date="2018-11" db="EMBL/GenBank/DDBJ databases">
        <authorList>
            <person name="Ye M.-Q."/>
            <person name="Du Z.-J."/>
        </authorList>
    </citation>
    <scope>NUCLEOTIDE SEQUENCE [LARGE SCALE GENOMIC DNA]</scope>
    <source>
        <strain evidence="6 7">U0105</strain>
    </source>
</reference>
<dbReference type="GO" id="GO:0046061">
    <property type="term" value="P:dATP catabolic process"/>
    <property type="evidence" value="ECO:0007669"/>
    <property type="project" value="TreeGrafter"/>
</dbReference>
<dbReference type="EC" id="3.6.1.8" evidence="3"/>
<keyword evidence="7" id="KW-1185">Reference proteome</keyword>
<dbReference type="OrthoDB" id="9808939at2"/>
<sequence length="268" mass="30485">MSKEKDNLARLLAIVETLRDPEQGCPWDQKQTFESIVPHTIEEAYEVADAILSGDRTAIKDECGDLLFQVVFYAQLAKEEGAFDFDDIAGAISDKLERRHPHVFGQGGRDTLSDTELTAQWDSIKALENTSRERESVFDTLPTGLPSLKLAYKTQRACAKVGFDWDNPAPVLDKVREEVDEVAVELNAQPFNKQRLEEEIGDAFFALVNLARHCDVDADTALRKANQKFQNRFRQLESMAIEEKLELKDMSLEQMETWWTAIKMQQAD</sequence>
<dbReference type="InterPro" id="IPR048011">
    <property type="entry name" value="NTP-PPase_MazG-like_C"/>
</dbReference>
<dbReference type="GO" id="GO:0046052">
    <property type="term" value="P:UTP catabolic process"/>
    <property type="evidence" value="ECO:0007669"/>
    <property type="project" value="TreeGrafter"/>
</dbReference>
<dbReference type="FunFam" id="1.10.287.1080:FF:000003">
    <property type="entry name" value="Nucleoside triphosphate pyrophosphohydrolase"/>
    <property type="match status" value="1"/>
</dbReference>
<dbReference type="CDD" id="cd11528">
    <property type="entry name" value="NTP-PPase_MazG_Nterm"/>
    <property type="match status" value="1"/>
</dbReference>
<feature type="domain" description="NTP pyrophosphohydrolase MazG-like" evidence="5">
    <location>
        <begin position="31"/>
        <end position="104"/>
    </location>
</feature>
<comment type="similarity">
    <text evidence="2">Belongs to the nucleoside triphosphate pyrophosphohydrolase family.</text>
</comment>
<gene>
    <name evidence="6" type="ORF">DRW07_13090</name>
</gene>
<dbReference type="GO" id="GO:0046081">
    <property type="term" value="P:dUTP catabolic process"/>
    <property type="evidence" value="ECO:0007669"/>
    <property type="project" value="TreeGrafter"/>
</dbReference>
<dbReference type="PANTHER" id="PTHR30522">
    <property type="entry name" value="NUCLEOSIDE TRIPHOSPHATE PYROPHOSPHOHYDROLASE"/>
    <property type="match status" value="1"/>
</dbReference>
<dbReference type="Proteomes" id="UP000275281">
    <property type="component" value="Unassembled WGS sequence"/>
</dbReference>
<keyword evidence="6" id="KW-0378">Hydrolase</keyword>
<evidence type="ECO:0000259" key="5">
    <source>
        <dbReference type="Pfam" id="PF03819"/>
    </source>
</evidence>
<dbReference type="GO" id="GO:0006950">
    <property type="term" value="P:response to stress"/>
    <property type="evidence" value="ECO:0007669"/>
    <property type="project" value="UniProtKB-ARBA"/>
</dbReference>
<name>A0A3N5Y030_9ALTE</name>
<dbReference type="AlphaFoldDB" id="A0A3N5Y030"/>
<dbReference type="FunFam" id="1.10.287.1080:FF:000001">
    <property type="entry name" value="Nucleoside triphosphate pyrophosphohydrolase"/>
    <property type="match status" value="1"/>
</dbReference>
<protein>
    <recommendedName>
        <fullName evidence="4">Nucleoside triphosphate pyrophosphohydrolase</fullName>
        <ecNumber evidence="3">3.6.1.8</ecNumber>
    </recommendedName>
</protein>
<evidence type="ECO:0000256" key="4">
    <source>
        <dbReference type="ARBA" id="ARBA00074799"/>
    </source>
</evidence>
<comment type="caution">
    <text evidence="6">The sequence shown here is derived from an EMBL/GenBank/DDBJ whole genome shotgun (WGS) entry which is preliminary data.</text>
</comment>
<dbReference type="GO" id="GO:0046047">
    <property type="term" value="P:TTP catabolic process"/>
    <property type="evidence" value="ECO:0007669"/>
    <property type="project" value="TreeGrafter"/>
</dbReference>
<feature type="domain" description="NTP pyrophosphohydrolase MazG-like" evidence="5">
    <location>
        <begin position="172"/>
        <end position="232"/>
    </location>
</feature>
<dbReference type="Pfam" id="PF03819">
    <property type="entry name" value="MazG"/>
    <property type="match status" value="2"/>
</dbReference>
<dbReference type="CDD" id="cd11529">
    <property type="entry name" value="NTP-PPase_MazG_Cterm"/>
    <property type="match status" value="1"/>
</dbReference>
<dbReference type="InterPro" id="IPR011551">
    <property type="entry name" value="NTP_PyrPHydrolase_MazG"/>
</dbReference>
<accession>A0A3N5Y030</accession>
<dbReference type="GO" id="GO:0046076">
    <property type="term" value="P:dTTP catabolic process"/>
    <property type="evidence" value="ECO:0007669"/>
    <property type="project" value="TreeGrafter"/>
</dbReference>
<dbReference type="PANTHER" id="PTHR30522:SF0">
    <property type="entry name" value="NUCLEOSIDE TRIPHOSPHATE PYROPHOSPHOHYDROLASE"/>
    <property type="match status" value="1"/>
</dbReference>
<evidence type="ECO:0000313" key="7">
    <source>
        <dbReference type="Proteomes" id="UP000275281"/>
    </source>
</evidence>
<dbReference type="Gene3D" id="1.10.287.1080">
    <property type="entry name" value="MazG-like"/>
    <property type="match status" value="2"/>
</dbReference>
<comment type="catalytic activity">
    <reaction evidence="1">
        <text>ATP + H2O = AMP + diphosphate + H(+)</text>
        <dbReference type="Rhea" id="RHEA:14245"/>
        <dbReference type="ChEBI" id="CHEBI:15377"/>
        <dbReference type="ChEBI" id="CHEBI:15378"/>
        <dbReference type="ChEBI" id="CHEBI:30616"/>
        <dbReference type="ChEBI" id="CHEBI:33019"/>
        <dbReference type="ChEBI" id="CHEBI:456215"/>
        <dbReference type="EC" id="3.6.1.8"/>
    </reaction>
</comment>